<evidence type="ECO:0000256" key="5">
    <source>
        <dbReference type="ARBA" id="ARBA00022670"/>
    </source>
</evidence>
<dbReference type="Proteomes" id="UP000184048">
    <property type="component" value="Unassembled WGS sequence"/>
</dbReference>
<dbReference type="PANTHER" id="PTHR43226">
    <property type="entry name" value="XAA-PRO AMINOPEPTIDASE 3"/>
    <property type="match status" value="1"/>
</dbReference>
<dbReference type="EC" id="3.4.11.9" evidence="4"/>
<dbReference type="RefSeq" id="WP_072836184.1">
    <property type="nucleotide sequence ID" value="NZ_FQUU01000013.1"/>
</dbReference>
<comment type="cofactor">
    <cofactor evidence="2">
        <name>Mn(2+)</name>
        <dbReference type="ChEBI" id="CHEBI:29035"/>
    </cofactor>
</comment>
<dbReference type="InterPro" id="IPR001131">
    <property type="entry name" value="Peptidase_M24B_aminopep-P_CS"/>
</dbReference>
<dbReference type="InterPro" id="IPR036005">
    <property type="entry name" value="Creatinase/aminopeptidase-like"/>
</dbReference>
<dbReference type="OrthoDB" id="9806388at2"/>
<evidence type="ECO:0000259" key="11">
    <source>
        <dbReference type="SMART" id="SM01011"/>
    </source>
</evidence>
<dbReference type="GO" id="GO:0070006">
    <property type="term" value="F:metalloaminopeptidase activity"/>
    <property type="evidence" value="ECO:0007669"/>
    <property type="project" value="InterPro"/>
</dbReference>
<keyword evidence="9" id="KW-0464">Manganese</keyword>
<evidence type="ECO:0000256" key="7">
    <source>
        <dbReference type="ARBA" id="ARBA00022801"/>
    </source>
</evidence>
<dbReference type="PANTHER" id="PTHR43226:SF4">
    <property type="entry name" value="XAA-PRO AMINOPEPTIDASE 3"/>
    <property type="match status" value="1"/>
</dbReference>
<keyword evidence="13" id="KW-1185">Reference proteome</keyword>
<dbReference type="EMBL" id="FQUU01000013">
    <property type="protein sequence ID" value="SHF58759.1"/>
    <property type="molecule type" value="Genomic_DNA"/>
</dbReference>
<comment type="catalytic activity">
    <reaction evidence="1">
        <text>Release of any N-terminal amino acid, including proline, that is linked to proline, even from a dipeptide or tripeptide.</text>
        <dbReference type="EC" id="3.4.11.9"/>
    </reaction>
</comment>
<evidence type="ECO:0000256" key="3">
    <source>
        <dbReference type="ARBA" id="ARBA00008766"/>
    </source>
</evidence>
<dbReference type="Gene3D" id="3.90.230.10">
    <property type="entry name" value="Creatinase/methionine aminopeptidase superfamily"/>
    <property type="match status" value="1"/>
</dbReference>
<dbReference type="SMART" id="SM01011">
    <property type="entry name" value="AMP_N"/>
    <property type="match status" value="1"/>
</dbReference>
<dbReference type="Pfam" id="PF00557">
    <property type="entry name" value="Peptidase_M24"/>
    <property type="match status" value="1"/>
</dbReference>
<keyword evidence="5" id="KW-0645">Protease</keyword>
<evidence type="ECO:0000256" key="4">
    <source>
        <dbReference type="ARBA" id="ARBA00012574"/>
    </source>
</evidence>
<feature type="domain" description="Aminopeptidase P N-terminal" evidence="11">
    <location>
        <begin position="6"/>
        <end position="142"/>
    </location>
</feature>
<evidence type="ECO:0000256" key="10">
    <source>
        <dbReference type="RuleBase" id="RU000590"/>
    </source>
</evidence>
<evidence type="ECO:0000256" key="1">
    <source>
        <dbReference type="ARBA" id="ARBA00001424"/>
    </source>
</evidence>
<comment type="similarity">
    <text evidence="3 10">Belongs to the peptidase M24B family.</text>
</comment>
<evidence type="ECO:0000256" key="2">
    <source>
        <dbReference type="ARBA" id="ARBA00001936"/>
    </source>
</evidence>
<dbReference type="CDD" id="cd01087">
    <property type="entry name" value="Prolidase"/>
    <property type="match status" value="1"/>
</dbReference>
<dbReference type="GO" id="GO:0005829">
    <property type="term" value="C:cytosol"/>
    <property type="evidence" value="ECO:0007669"/>
    <property type="project" value="TreeGrafter"/>
</dbReference>
<dbReference type="PROSITE" id="PS00491">
    <property type="entry name" value="PROLINE_PEPTIDASE"/>
    <property type="match status" value="1"/>
</dbReference>
<organism evidence="12 13">
    <name type="scientific">Flavisolibacter ginsengisoli DSM 18119</name>
    <dbReference type="NCBI Taxonomy" id="1121884"/>
    <lineage>
        <taxon>Bacteria</taxon>
        <taxon>Pseudomonadati</taxon>
        <taxon>Bacteroidota</taxon>
        <taxon>Chitinophagia</taxon>
        <taxon>Chitinophagales</taxon>
        <taxon>Chitinophagaceae</taxon>
        <taxon>Flavisolibacter</taxon>
    </lineage>
</organism>
<dbReference type="InterPro" id="IPR000994">
    <property type="entry name" value="Pept_M24"/>
</dbReference>
<dbReference type="AlphaFoldDB" id="A0A1M5CVN0"/>
<evidence type="ECO:0000256" key="8">
    <source>
        <dbReference type="ARBA" id="ARBA00023049"/>
    </source>
</evidence>
<gene>
    <name evidence="12" type="ORF">SAMN02745131_03045</name>
</gene>
<proteinExistence type="inferred from homology"/>
<keyword evidence="8" id="KW-0482">Metalloprotease</keyword>
<dbReference type="STRING" id="1121884.SAMN02745131_03045"/>
<keyword evidence="7" id="KW-0378">Hydrolase</keyword>
<dbReference type="InterPro" id="IPR007865">
    <property type="entry name" value="Aminopep_P_N"/>
</dbReference>
<keyword evidence="6 10" id="KW-0479">Metal-binding</keyword>
<evidence type="ECO:0000313" key="13">
    <source>
        <dbReference type="Proteomes" id="UP000184048"/>
    </source>
</evidence>
<name>A0A1M5CVN0_9BACT</name>
<dbReference type="SUPFAM" id="SSF53092">
    <property type="entry name" value="Creatinase/prolidase N-terminal domain"/>
    <property type="match status" value="1"/>
</dbReference>
<keyword evidence="12" id="KW-0031">Aminopeptidase</keyword>
<evidence type="ECO:0000256" key="9">
    <source>
        <dbReference type="ARBA" id="ARBA00023211"/>
    </source>
</evidence>
<accession>A0A1M5CVN0</accession>
<evidence type="ECO:0000313" key="12">
    <source>
        <dbReference type="EMBL" id="SHF58759.1"/>
    </source>
</evidence>
<dbReference type="InterPro" id="IPR052433">
    <property type="entry name" value="X-Pro_dipept-like"/>
</dbReference>
<dbReference type="InterPro" id="IPR029149">
    <property type="entry name" value="Creatin/AminoP/Spt16_N"/>
</dbReference>
<sequence length="429" mass="49191">MKNLPLNPELFKTNRKRFIEKMKPGSIAIFVSNDEVPSNGDALHPFKQNSDLYWLSGITQEDTMVVLFPSNPDPKYREVLVLVRPVELKEKWDGKRLRKEEAIEMSGIQTIVWLDSIDALLQTWIHLADIIYLDTNENDRKSSLVRSRDYRFVDEMKSRYPLHQYERAAKLMKELRAIKTEYEVEVTKKAVEITHNAFIRVMKFIHPGVMEYEIEAEIIHSFLSQRASGEAYGSIIASGDRARTLHYVSNNQECKDGELVLMDFGASYGGYNADLTRTIPVNGKFSPRQKEVYNACLQLHNYAKSLLKPGITINDYTDKVGDEATKLFIQIGLLKESDVKNEDPENRAYRKYLYHGISHHLGLDVHDLGTRTEPIKAGMLFTAEPGIYIEEEGMGIRIENNLWITENGNIDLFEGIPITVEEIEAIMAK</sequence>
<protein>
    <recommendedName>
        <fullName evidence="4">Xaa-Pro aminopeptidase</fullName>
        <ecNumber evidence="4">3.4.11.9</ecNumber>
    </recommendedName>
</protein>
<dbReference type="GO" id="GO:0006508">
    <property type="term" value="P:proteolysis"/>
    <property type="evidence" value="ECO:0007669"/>
    <property type="project" value="UniProtKB-KW"/>
</dbReference>
<dbReference type="Gene3D" id="3.40.350.10">
    <property type="entry name" value="Creatinase/prolidase N-terminal domain"/>
    <property type="match status" value="1"/>
</dbReference>
<reference evidence="12 13" key="1">
    <citation type="submission" date="2016-11" db="EMBL/GenBank/DDBJ databases">
        <authorList>
            <person name="Jaros S."/>
            <person name="Januszkiewicz K."/>
            <person name="Wedrychowicz H."/>
        </authorList>
    </citation>
    <scope>NUCLEOTIDE SEQUENCE [LARGE SCALE GENOMIC DNA]</scope>
    <source>
        <strain evidence="12 13">DSM 18119</strain>
    </source>
</reference>
<dbReference type="SUPFAM" id="SSF55920">
    <property type="entry name" value="Creatinase/aminopeptidase"/>
    <property type="match status" value="1"/>
</dbReference>
<evidence type="ECO:0000256" key="6">
    <source>
        <dbReference type="ARBA" id="ARBA00022723"/>
    </source>
</evidence>
<dbReference type="GO" id="GO:0030145">
    <property type="term" value="F:manganese ion binding"/>
    <property type="evidence" value="ECO:0007669"/>
    <property type="project" value="InterPro"/>
</dbReference>
<dbReference type="Pfam" id="PF05195">
    <property type="entry name" value="AMP_N"/>
    <property type="match status" value="1"/>
</dbReference>